<dbReference type="AlphaFoldDB" id="A0A0S4IV84"/>
<dbReference type="EC" id="2.7.11.1" evidence="1"/>
<dbReference type="PANTHER" id="PTHR43671:SF13">
    <property type="entry name" value="SERINE_THREONINE-PROTEIN KINASE NEK2"/>
    <property type="match status" value="1"/>
</dbReference>
<evidence type="ECO:0000259" key="7">
    <source>
        <dbReference type="PROSITE" id="PS50011"/>
    </source>
</evidence>
<dbReference type="Gene3D" id="1.10.510.10">
    <property type="entry name" value="Transferase(Phosphotransferase) domain 1"/>
    <property type="match status" value="1"/>
</dbReference>
<feature type="domain" description="Protein kinase" evidence="7">
    <location>
        <begin position="1"/>
        <end position="226"/>
    </location>
</feature>
<evidence type="ECO:0000313" key="8">
    <source>
        <dbReference type="EMBL" id="CUF49553.1"/>
    </source>
</evidence>
<keyword evidence="3" id="KW-0547">Nucleotide-binding</keyword>
<proteinExistence type="predicted"/>
<keyword evidence="2" id="KW-0808">Transferase</keyword>
<evidence type="ECO:0000256" key="5">
    <source>
        <dbReference type="ARBA" id="ARBA00022840"/>
    </source>
</evidence>
<dbReference type="SUPFAM" id="SSF56112">
    <property type="entry name" value="Protein kinase-like (PK-like)"/>
    <property type="match status" value="1"/>
</dbReference>
<dbReference type="SMART" id="SM00220">
    <property type="entry name" value="S_TKc"/>
    <property type="match status" value="1"/>
</dbReference>
<reference evidence="9" key="1">
    <citation type="submission" date="2015-09" db="EMBL/GenBank/DDBJ databases">
        <authorList>
            <consortium name="Pathogen Informatics"/>
        </authorList>
    </citation>
    <scope>NUCLEOTIDE SEQUENCE [LARGE SCALE GENOMIC DNA]</scope>
    <source>
        <strain evidence="9">Lake Konstanz</strain>
    </source>
</reference>
<dbReference type="InterPro" id="IPR050660">
    <property type="entry name" value="NEK_Ser/Thr_kinase"/>
</dbReference>
<dbReference type="GO" id="GO:0005524">
    <property type="term" value="F:ATP binding"/>
    <property type="evidence" value="ECO:0007669"/>
    <property type="project" value="UniProtKB-KW"/>
</dbReference>
<evidence type="ECO:0000256" key="2">
    <source>
        <dbReference type="ARBA" id="ARBA00022679"/>
    </source>
</evidence>
<keyword evidence="9" id="KW-1185">Reference proteome</keyword>
<dbReference type="GO" id="GO:0004674">
    <property type="term" value="F:protein serine/threonine kinase activity"/>
    <property type="evidence" value="ECO:0007669"/>
    <property type="project" value="UniProtKB-EC"/>
</dbReference>
<accession>A0A0S4IV84</accession>
<dbReference type="PANTHER" id="PTHR43671">
    <property type="entry name" value="SERINE/THREONINE-PROTEIN KINASE NEK"/>
    <property type="match status" value="1"/>
</dbReference>
<dbReference type="InterPro" id="IPR011009">
    <property type="entry name" value="Kinase-like_dom_sf"/>
</dbReference>
<dbReference type="InterPro" id="IPR000719">
    <property type="entry name" value="Prot_kinase_dom"/>
</dbReference>
<keyword evidence="4 8" id="KW-0418">Kinase</keyword>
<evidence type="ECO:0000313" key="9">
    <source>
        <dbReference type="Proteomes" id="UP000051952"/>
    </source>
</evidence>
<dbReference type="EMBL" id="CYKH01000339">
    <property type="protein sequence ID" value="CUF49553.1"/>
    <property type="molecule type" value="Genomic_DNA"/>
</dbReference>
<feature type="region of interest" description="Disordered" evidence="6">
    <location>
        <begin position="294"/>
        <end position="321"/>
    </location>
</feature>
<evidence type="ECO:0000256" key="4">
    <source>
        <dbReference type="ARBA" id="ARBA00022777"/>
    </source>
</evidence>
<sequence length="321" mass="34099">MTQTQRKCTWSCASRTRAASVRCARPLRALVDMAFQACCGLQYLHDHGIYHRDIKPENILRTSDGQYMIGDFGISVIRQKSTSSSNGSTNALLNSSGISLEGVPLGIGTPLFMAPEHFDSGEVAVKQENKAALPAADVWSLGVTLVTLMTGRWPFESTRALRQTPRHVAAAAAEQFRAAIENSTCCESDVCRAAREDWGVVISQMLAVDFTQRPTASAVRKASKLLLRTGLCSECGNAVCSVPPSGLSSSLRSSTLPPSSNYLTVNRSDGEITAPAAAVGSGIAAVRHHNNNNNLNASANIAQTPSSTSTTSSSMSSSNVY</sequence>
<name>A0A0S4IV84_BODSA</name>
<dbReference type="PROSITE" id="PS50011">
    <property type="entry name" value="PROTEIN_KINASE_DOM"/>
    <property type="match status" value="1"/>
</dbReference>
<protein>
    <recommendedName>
        <fullName evidence="1">non-specific serine/threonine protein kinase</fullName>
        <ecNumber evidence="1">2.7.11.1</ecNumber>
    </recommendedName>
</protein>
<evidence type="ECO:0000256" key="3">
    <source>
        <dbReference type="ARBA" id="ARBA00022741"/>
    </source>
</evidence>
<dbReference type="VEuPathDB" id="TriTrypDB:BSAL_63015"/>
<dbReference type="Pfam" id="PF00069">
    <property type="entry name" value="Pkinase"/>
    <property type="match status" value="1"/>
</dbReference>
<evidence type="ECO:0000256" key="1">
    <source>
        <dbReference type="ARBA" id="ARBA00012513"/>
    </source>
</evidence>
<keyword evidence="5" id="KW-0067">ATP-binding</keyword>
<organism evidence="8 9">
    <name type="scientific">Bodo saltans</name>
    <name type="common">Flagellated protozoan</name>
    <dbReference type="NCBI Taxonomy" id="75058"/>
    <lineage>
        <taxon>Eukaryota</taxon>
        <taxon>Discoba</taxon>
        <taxon>Euglenozoa</taxon>
        <taxon>Kinetoplastea</taxon>
        <taxon>Metakinetoplastina</taxon>
        <taxon>Eubodonida</taxon>
        <taxon>Bodonidae</taxon>
        <taxon>Bodo</taxon>
    </lineage>
</organism>
<gene>
    <name evidence="8" type="ORF">BSAL_63015</name>
</gene>
<dbReference type="Proteomes" id="UP000051952">
    <property type="component" value="Unassembled WGS sequence"/>
</dbReference>
<dbReference type="OrthoDB" id="4062651at2759"/>
<evidence type="ECO:0000256" key="6">
    <source>
        <dbReference type="SAM" id="MobiDB-lite"/>
    </source>
</evidence>